<keyword evidence="2" id="KW-1185">Reference proteome</keyword>
<evidence type="ECO:0000313" key="1">
    <source>
        <dbReference type="EMBL" id="MBW0527479.1"/>
    </source>
</evidence>
<comment type="caution">
    <text evidence="1">The sequence shown here is derived from an EMBL/GenBank/DDBJ whole genome shotgun (WGS) entry which is preliminary data.</text>
</comment>
<dbReference type="OrthoDB" id="2506710at2759"/>
<dbReference type="Proteomes" id="UP000765509">
    <property type="component" value="Unassembled WGS sequence"/>
</dbReference>
<organism evidence="1 2">
    <name type="scientific">Austropuccinia psidii MF-1</name>
    <dbReference type="NCBI Taxonomy" id="1389203"/>
    <lineage>
        <taxon>Eukaryota</taxon>
        <taxon>Fungi</taxon>
        <taxon>Dikarya</taxon>
        <taxon>Basidiomycota</taxon>
        <taxon>Pucciniomycotina</taxon>
        <taxon>Pucciniomycetes</taxon>
        <taxon>Pucciniales</taxon>
        <taxon>Sphaerophragmiaceae</taxon>
        <taxon>Austropuccinia</taxon>
    </lineage>
</organism>
<proteinExistence type="predicted"/>
<protein>
    <submittedName>
        <fullName evidence="1">Uncharacterized protein</fullName>
    </submittedName>
</protein>
<dbReference type="EMBL" id="AVOT02033567">
    <property type="protein sequence ID" value="MBW0527479.1"/>
    <property type="molecule type" value="Genomic_DNA"/>
</dbReference>
<reference evidence="1" key="1">
    <citation type="submission" date="2021-03" db="EMBL/GenBank/DDBJ databases">
        <title>Draft genome sequence of rust myrtle Austropuccinia psidii MF-1, a brazilian biotype.</title>
        <authorList>
            <person name="Quecine M.C."/>
            <person name="Pachon D.M.R."/>
            <person name="Bonatelli M.L."/>
            <person name="Correr F.H."/>
            <person name="Franceschini L.M."/>
            <person name="Leite T.F."/>
            <person name="Margarido G.R.A."/>
            <person name="Almeida C.A."/>
            <person name="Ferrarezi J.A."/>
            <person name="Labate C.A."/>
        </authorList>
    </citation>
    <scope>NUCLEOTIDE SEQUENCE</scope>
    <source>
        <strain evidence="1">MF-1</strain>
    </source>
</reference>
<accession>A0A9Q3EUX3</accession>
<sequence>MQLFSKNNWKKVIKARLELKEDIESNIKNISLKSDFPRQSTPILGRNVLNFSNDLHNTISSNAEVETAFNFEEIPILEKWSTFSGEGEYNHMECMKTIDMFKEEFSIPDEYIMARLHSLFTKAAKKWY</sequence>
<evidence type="ECO:0000313" key="2">
    <source>
        <dbReference type="Proteomes" id="UP000765509"/>
    </source>
</evidence>
<gene>
    <name evidence="1" type="ORF">O181_067194</name>
</gene>
<name>A0A9Q3EUX3_9BASI</name>
<dbReference type="AlphaFoldDB" id="A0A9Q3EUX3"/>